<evidence type="ECO:0000256" key="3">
    <source>
        <dbReference type="ARBA" id="ARBA00023004"/>
    </source>
</evidence>
<feature type="transmembrane region" description="Helical" evidence="5">
    <location>
        <begin position="27"/>
        <end position="45"/>
    </location>
</feature>
<evidence type="ECO:0000256" key="5">
    <source>
        <dbReference type="SAM" id="Phobius"/>
    </source>
</evidence>
<feature type="domain" description="Cytochrome c" evidence="6">
    <location>
        <begin position="119"/>
        <end position="222"/>
    </location>
</feature>
<sequence>MKKIDTGTTPASAAADHYTFKVTAKRLLLAAGGGLVLFAAGALVYQSGAWDKMFAAQDGASGASASHEEAGAQARAAMLAARKARKTDGSAAAPIQPVGKDGYFVPPAESEIPDGPVGDAIKRGRDIFVDTPKYAARYVGNSMACAQCHLDSGRRENSAPMWAAYVQYPKFRAKNNKINTLEERINGCFQYSMNAQASEAGKAPPPGDDIYKELMTYMYWLADGAPTGEEMRGGGYLKLKETTLGYDARRGLAVYEQNCALCHGADGQGRREADGKVRFPPLWGPEAYNWGAGMSRIDTAAGFIKANMPLSKPYSLTDQEAWDVAAYIDSHERPRDPRQTGTIEEARAKFHKGEKSYYGKVLDGQLRGVGVARPAAPGA</sequence>
<reference evidence="7 8" key="1">
    <citation type="submission" date="2021-11" db="EMBL/GenBank/DDBJ databases">
        <authorList>
            <person name="Huq M.A."/>
        </authorList>
    </citation>
    <scope>NUCLEOTIDE SEQUENCE [LARGE SCALE GENOMIC DNA]</scope>
    <source>
        <strain evidence="7 8">MAHUQ-52</strain>
    </source>
</reference>
<dbReference type="RefSeq" id="WP_229431909.1">
    <property type="nucleotide sequence ID" value="NZ_JAJHPV010000012.1"/>
</dbReference>
<evidence type="ECO:0000313" key="7">
    <source>
        <dbReference type="EMBL" id="MCC6070990.1"/>
    </source>
</evidence>
<dbReference type="Proteomes" id="UP001198701">
    <property type="component" value="Unassembled WGS sequence"/>
</dbReference>
<dbReference type="InterPro" id="IPR036909">
    <property type="entry name" value="Cyt_c-like_dom_sf"/>
</dbReference>
<organism evidence="7 8">
    <name type="scientific">Massilia agrisoli</name>
    <dbReference type="NCBI Taxonomy" id="2892444"/>
    <lineage>
        <taxon>Bacteria</taxon>
        <taxon>Pseudomonadati</taxon>
        <taxon>Pseudomonadota</taxon>
        <taxon>Betaproteobacteria</taxon>
        <taxon>Burkholderiales</taxon>
        <taxon>Oxalobacteraceae</taxon>
        <taxon>Telluria group</taxon>
        <taxon>Massilia</taxon>
    </lineage>
</organism>
<keyword evidence="5" id="KW-0812">Transmembrane</keyword>
<keyword evidence="5" id="KW-0472">Membrane</keyword>
<proteinExistence type="predicted"/>
<dbReference type="Gene3D" id="1.10.760.10">
    <property type="entry name" value="Cytochrome c-like domain"/>
    <property type="match status" value="2"/>
</dbReference>
<keyword evidence="5" id="KW-1133">Transmembrane helix</keyword>
<evidence type="ECO:0000256" key="4">
    <source>
        <dbReference type="PROSITE-ProRule" id="PRU00433"/>
    </source>
</evidence>
<evidence type="ECO:0000256" key="1">
    <source>
        <dbReference type="ARBA" id="ARBA00022617"/>
    </source>
</evidence>
<keyword evidence="2 4" id="KW-0479">Metal-binding</keyword>
<evidence type="ECO:0000256" key="2">
    <source>
        <dbReference type="ARBA" id="ARBA00022723"/>
    </source>
</evidence>
<keyword evidence="3 4" id="KW-0408">Iron</keyword>
<comment type="caution">
    <text evidence="7">The sequence shown here is derived from an EMBL/GenBank/DDBJ whole genome shotgun (WGS) entry which is preliminary data.</text>
</comment>
<dbReference type="SUPFAM" id="SSF46626">
    <property type="entry name" value="Cytochrome c"/>
    <property type="match status" value="2"/>
</dbReference>
<dbReference type="PROSITE" id="PS51007">
    <property type="entry name" value="CYTC"/>
    <property type="match status" value="2"/>
</dbReference>
<name>A0ABS8IUQ5_9BURK</name>
<keyword evidence="1 4" id="KW-0349">Heme</keyword>
<feature type="domain" description="Cytochrome c" evidence="6">
    <location>
        <begin position="246"/>
        <end position="332"/>
    </location>
</feature>
<protein>
    <submittedName>
        <fullName evidence="7">C-type cytochrome</fullName>
    </submittedName>
</protein>
<dbReference type="EMBL" id="JAJHPV010000012">
    <property type="protein sequence ID" value="MCC6070990.1"/>
    <property type="molecule type" value="Genomic_DNA"/>
</dbReference>
<dbReference type="InterPro" id="IPR009056">
    <property type="entry name" value="Cyt_c-like_dom"/>
</dbReference>
<evidence type="ECO:0000259" key="6">
    <source>
        <dbReference type="PROSITE" id="PS51007"/>
    </source>
</evidence>
<dbReference type="InterPro" id="IPR051459">
    <property type="entry name" value="Cytochrome_c-type_DH"/>
</dbReference>
<accession>A0ABS8IUQ5</accession>
<dbReference type="Pfam" id="PF13442">
    <property type="entry name" value="Cytochrome_CBB3"/>
    <property type="match status" value="1"/>
</dbReference>
<dbReference type="Pfam" id="PF21342">
    <property type="entry name" value="SoxA-TsdA_cyt-c"/>
    <property type="match status" value="1"/>
</dbReference>
<dbReference type="PANTHER" id="PTHR35008">
    <property type="entry name" value="BLL4482 PROTEIN-RELATED"/>
    <property type="match status" value="1"/>
</dbReference>
<keyword evidence="8" id="KW-1185">Reference proteome</keyword>
<gene>
    <name evidence="7" type="ORF">LMJ30_08485</name>
</gene>
<evidence type="ECO:0000313" key="8">
    <source>
        <dbReference type="Proteomes" id="UP001198701"/>
    </source>
</evidence>
<dbReference type="PANTHER" id="PTHR35008:SF9">
    <property type="entry name" value="CYTOCHROME C DOMAIN-CONTAINING PROTEIN"/>
    <property type="match status" value="1"/>
</dbReference>